<dbReference type="AlphaFoldDB" id="A0A841MQJ4"/>
<protein>
    <submittedName>
        <fullName evidence="1">Uncharacterized protein</fullName>
    </submittedName>
</protein>
<reference evidence="1 2" key="1">
    <citation type="submission" date="2020-08" db="EMBL/GenBank/DDBJ databases">
        <title>Genomic Encyclopedia of Type Strains, Phase IV (KMG-IV): sequencing the most valuable type-strain genomes for metagenomic binning, comparative biology and taxonomic classification.</title>
        <authorList>
            <person name="Goeker M."/>
        </authorList>
    </citation>
    <scope>NUCLEOTIDE SEQUENCE [LARGE SCALE GENOMIC DNA]</scope>
    <source>
        <strain evidence="1 2">DSM 102044</strain>
    </source>
</reference>
<organism evidence="1 2">
    <name type="scientific">Algoriphagus iocasae</name>
    <dbReference type="NCBI Taxonomy" id="1836499"/>
    <lineage>
        <taxon>Bacteria</taxon>
        <taxon>Pseudomonadati</taxon>
        <taxon>Bacteroidota</taxon>
        <taxon>Cytophagia</taxon>
        <taxon>Cytophagales</taxon>
        <taxon>Cyclobacteriaceae</taxon>
        <taxon>Algoriphagus</taxon>
    </lineage>
</organism>
<sequence>MKGIYPQPLKGSMGLLVTGYYEMYKVPSTKYKVFGMWYWVLGTFNCPLTTVH</sequence>
<proteinExistence type="predicted"/>
<evidence type="ECO:0000313" key="1">
    <source>
        <dbReference type="EMBL" id="MBB6327797.1"/>
    </source>
</evidence>
<dbReference type="Proteomes" id="UP000588604">
    <property type="component" value="Unassembled WGS sequence"/>
</dbReference>
<name>A0A841MQJ4_9BACT</name>
<dbReference type="EMBL" id="JACIJO010000003">
    <property type="protein sequence ID" value="MBB6327797.1"/>
    <property type="molecule type" value="Genomic_DNA"/>
</dbReference>
<gene>
    <name evidence="1" type="ORF">FHS59_003440</name>
</gene>
<comment type="caution">
    <text evidence="1">The sequence shown here is derived from an EMBL/GenBank/DDBJ whole genome shotgun (WGS) entry which is preliminary data.</text>
</comment>
<accession>A0A841MQJ4</accession>
<evidence type="ECO:0000313" key="2">
    <source>
        <dbReference type="Proteomes" id="UP000588604"/>
    </source>
</evidence>
<dbReference type="RefSeq" id="WP_184496555.1">
    <property type="nucleotide sequence ID" value="NZ_JACIJO010000003.1"/>
</dbReference>
<keyword evidence="2" id="KW-1185">Reference proteome</keyword>